<dbReference type="PANTHER" id="PTHR33726:SF17">
    <property type="entry name" value="OS06G0620700 PROTEIN"/>
    <property type="match status" value="1"/>
</dbReference>
<sequence length="88" mass="10192">MGRTLLSSPVSMFRWPEFHLSNLTRSMSWSIFHWPEFDFSFLTSSWPDINFSPISMVDSILWTFVTAFESVALVAMLCFFFVCCGCTI</sequence>
<dbReference type="KEGG" id="egu:105044981"/>
<dbReference type="AlphaFoldDB" id="A0A6J0PIN2"/>
<evidence type="ECO:0000313" key="2">
    <source>
        <dbReference type="Proteomes" id="UP000504607"/>
    </source>
</evidence>
<dbReference type="PANTHER" id="PTHR33726">
    <property type="entry name" value="TRANSMEMBRANE PROTEIN"/>
    <property type="match status" value="1"/>
</dbReference>
<evidence type="ECO:0000256" key="1">
    <source>
        <dbReference type="SAM" id="Phobius"/>
    </source>
</evidence>
<name>A0A6J0PIN2_ELAGV</name>
<gene>
    <name evidence="3" type="primary">LOC105044981</name>
</gene>
<organism evidence="2 3">
    <name type="scientific">Elaeis guineensis var. tenera</name>
    <name type="common">Oil palm</name>
    <dbReference type="NCBI Taxonomy" id="51953"/>
    <lineage>
        <taxon>Eukaryota</taxon>
        <taxon>Viridiplantae</taxon>
        <taxon>Streptophyta</taxon>
        <taxon>Embryophyta</taxon>
        <taxon>Tracheophyta</taxon>
        <taxon>Spermatophyta</taxon>
        <taxon>Magnoliopsida</taxon>
        <taxon>Liliopsida</taxon>
        <taxon>Arecaceae</taxon>
        <taxon>Arecoideae</taxon>
        <taxon>Cocoseae</taxon>
        <taxon>Elaeidinae</taxon>
        <taxon>Elaeis</taxon>
    </lineage>
</organism>
<keyword evidence="1" id="KW-0472">Membrane</keyword>
<keyword evidence="1" id="KW-0812">Transmembrane</keyword>
<dbReference type="GeneID" id="105044981"/>
<proteinExistence type="predicted"/>
<dbReference type="OrthoDB" id="911529at2759"/>
<evidence type="ECO:0000313" key="3">
    <source>
        <dbReference type="RefSeq" id="XP_019706477.1"/>
    </source>
</evidence>
<keyword evidence="1" id="KW-1133">Transmembrane helix</keyword>
<accession>A0A6J0PIN2</accession>
<dbReference type="Proteomes" id="UP000504607">
    <property type="component" value="Chromosome 5"/>
</dbReference>
<feature type="transmembrane region" description="Helical" evidence="1">
    <location>
        <begin position="60"/>
        <end position="84"/>
    </location>
</feature>
<keyword evidence="2" id="KW-1185">Reference proteome</keyword>
<dbReference type="InParanoid" id="A0A6J0PIN2"/>
<reference evidence="3" key="1">
    <citation type="submission" date="2025-08" db="UniProtKB">
        <authorList>
            <consortium name="RefSeq"/>
        </authorList>
    </citation>
    <scope>IDENTIFICATION</scope>
</reference>
<dbReference type="RefSeq" id="XP_019706477.1">
    <property type="nucleotide sequence ID" value="XM_019850918.2"/>
</dbReference>
<protein>
    <submittedName>
        <fullName evidence="3">Uncharacterized protein LOC105044981</fullName>
    </submittedName>
</protein>